<dbReference type="GO" id="GO:0071541">
    <property type="term" value="C:eukaryotic translation initiation factor 3 complex, eIF3m"/>
    <property type="evidence" value="ECO:0007669"/>
    <property type="project" value="TreeGrafter"/>
</dbReference>
<dbReference type="PROSITE" id="PS50294">
    <property type="entry name" value="WD_REPEATS_REGION"/>
    <property type="match status" value="3"/>
</dbReference>
<comment type="subcellular location">
    <subcellularLocation>
        <location evidence="7">Cytoplasm</location>
    </subcellularLocation>
</comment>
<evidence type="ECO:0000256" key="7">
    <source>
        <dbReference type="HAMAP-Rule" id="MF_03008"/>
    </source>
</evidence>
<comment type="subunit">
    <text evidence="7">Component of the eukaryotic translation initiation factor 3 (eIF-3) complex.</text>
</comment>
<dbReference type="InterPro" id="IPR027525">
    <property type="entry name" value="eIF3i"/>
</dbReference>
<keyword evidence="5 7" id="KW-0648">Protein biosynthesis</keyword>
<evidence type="ECO:0000256" key="1">
    <source>
        <dbReference type="ARBA" id="ARBA00022490"/>
    </source>
</evidence>
<comment type="function">
    <text evidence="7">Component of the eukaryotic translation initiation factor 3 (eIF-3) complex, which is involved in protein synthesis of a specialized repertoire of mRNAs and, together with other initiation factors, stimulates binding of mRNA and methionyl-tRNAi to the 40S ribosome. The eIF-3 complex specifically targets and initiates translation of a subset of mRNAs involved in cell proliferation.</text>
</comment>
<dbReference type="InterPro" id="IPR015943">
    <property type="entry name" value="WD40/YVTN_repeat-like_dom_sf"/>
</dbReference>
<feature type="repeat" description="WD" evidence="8">
    <location>
        <begin position="6"/>
        <end position="47"/>
    </location>
</feature>
<organism evidence="9 10">
    <name type="scientific">Apatococcus fuscideae</name>
    <dbReference type="NCBI Taxonomy" id="2026836"/>
    <lineage>
        <taxon>Eukaryota</taxon>
        <taxon>Viridiplantae</taxon>
        <taxon>Chlorophyta</taxon>
        <taxon>core chlorophytes</taxon>
        <taxon>Trebouxiophyceae</taxon>
        <taxon>Chlorellales</taxon>
        <taxon>Chlorellaceae</taxon>
        <taxon>Apatococcus</taxon>
    </lineage>
</organism>
<comment type="similarity">
    <text evidence="6">Belongs to the WD repeat STRAP family.</text>
</comment>
<evidence type="ECO:0000256" key="4">
    <source>
        <dbReference type="ARBA" id="ARBA00022737"/>
    </source>
</evidence>
<dbReference type="PANTHER" id="PTHR19877">
    <property type="entry name" value="EUKARYOTIC TRANSLATION INITIATION FACTOR 3 SUBUNIT I"/>
    <property type="match status" value="1"/>
</dbReference>
<gene>
    <name evidence="9" type="ORF">WJX84_002050</name>
</gene>
<keyword evidence="1 7" id="KW-0963">Cytoplasm</keyword>
<keyword evidence="4" id="KW-0677">Repeat</keyword>
<evidence type="ECO:0000313" key="9">
    <source>
        <dbReference type="EMBL" id="KAK9866185.1"/>
    </source>
</evidence>
<dbReference type="InterPro" id="IPR036322">
    <property type="entry name" value="WD40_repeat_dom_sf"/>
</dbReference>
<evidence type="ECO:0000256" key="6">
    <source>
        <dbReference type="ARBA" id="ARBA00038394"/>
    </source>
</evidence>
<dbReference type="Pfam" id="PF00400">
    <property type="entry name" value="WD40"/>
    <property type="match status" value="4"/>
</dbReference>
<evidence type="ECO:0000256" key="3">
    <source>
        <dbReference type="ARBA" id="ARBA00022574"/>
    </source>
</evidence>
<dbReference type="InterPro" id="IPR001680">
    <property type="entry name" value="WD40_rpt"/>
</dbReference>
<dbReference type="GO" id="GO:0033290">
    <property type="term" value="C:eukaryotic 48S preinitiation complex"/>
    <property type="evidence" value="ECO:0007669"/>
    <property type="project" value="UniProtKB-UniRule"/>
</dbReference>
<comment type="similarity">
    <text evidence="7">Belongs to the eIF-3 subunit I family.</text>
</comment>
<evidence type="ECO:0000256" key="8">
    <source>
        <dbReference type="PROSITE-ProRule" id="PRU00221"/>
    </source>
</evidence>
<dbReference type="PROSITE" id="PS50082">
    <property type="entry name" value="WD_REPEATS_2"/>
    <property type="match status" value="4"/>
</dbReference>
<protein>
    <recommendedName>
        <fullName evidence="7">Eukaryotic translation initiation factor 3 subunit I</fullName>
        <shortName evidence="7">eIF3i</shortName>
    </recommendedName>
</protein>
<evidence type="ECO:0000256" key="2">
    <source>
        <dbReference type="ARBA" id="ARBA00022540"/>
    </source>
</evidence>
<dbReference type="SMART" id="SM00320">
    <property type="entry name" value="WD40"/>
    <property type="match status" value="4"/>
</dbReference>
<name>A0AAW1T9F0_9CHLO</name>
<keyword evidence="10" id="KW-1185">Reference proteome</keyword>
<comment type="caution">
    <text evidence="9">The sequence shown here is derived from an EMBL/GenBank/DDBJ whole genome shotgun (WGS) entry which is preliminary data.</text>
</comment>
<dbReference type="PROSITE" id="PS00678">
    <property type="entry name" value="WD_REPEATS_1"/>
    <property type="match status" value="1"/>
</dbReference>
<keyword evidence="3 8" id="KW-0853">WD repeat</keyword>
<dbReference type="EMBL" id="JALJOV010000181">
    <property type="protein sequence ID" value="KAK9866185.1"/>
    <property type="molecule type" value="Genomic_DNA"/>
</dbReference>
<dbReference type="PANTHER" id="PTHR19877:SF1">
    <property type="entry name" value="EUKARYOTIC TRANSLATION INITIATION FACTOR 3 SUBUNIT I"/>
    <property type="match status" value="1"/>
</dbReference>
<sequence>MRPYLLKGHERPLTQLRFNREGDLLLSCAKDKSPTLWFSEDGKRVGTYVGHNGTVWTADFTLDSTRLITGSADSSARLWDVETGESLFKFQFQEPCRAVDFSLGDDMAAISSDPFMAAPANIHIVRIEADISNQDATPVRTMSSDKSGRVSRVQFTDLNKTLLTSSEDGCLRRWDVEVGKMVEEKQTLKTYNTERPANSAAISPIYDHVLIGGGQEASQVTTTSSRAGGFTSRFFHKIFGEEFGTVRGHFGPINAVAFHPDGRSFTTGGEDGYVRLHHFDADYFSTRFLN</sequence>
<dbReference type="GO" id="GO:0001732">
    <property type="term" value="P:formation of cytoplasmic translation initiation complex"/>
    <property type="evidence" value="ECO:0007669"/>
    <property type="project" value="UniProtKB-UniRule"/>
</dbReference>
<feature type="repeat" description="WD" evidence="8">
    <location>
        <begin position="246"/>
        <end position="276"/>
    </location>
</feature>
<dbReference type="GO" id="GO:0016282">
    <property type="term" value="C:eukaryotic 43S preinitiation complex"/>
    <property type="evidence" value="ECO:0007669"/>
    <property type="project" value="UniProtKB-UniRule"/>
</dbReference>
<dbReference type="Gene3D" id="2.130.10.10">
    <property type="entry name" value="YVTN repeat-like/Quinoprotein amine dehydrogenase"/>
    <property type="match status" value="1"/>
</dbReference>
<dbReference type="SUPFAM" id="SSF50978">
    <property type="entry name" value="WD40 repeat-like"/>
    <property type="match status" value="1"/>
</dbReference>
<dbReference type="HAMAP" id="MF_03008">
    <property type="entry name" value="eIF3i"/>
    <property type="match status" value="1"/>
</dbReference>
<accession>A0AAW1T9F0</accession>
<keyword evidence="2 7" id="KW-0396">Initiation factor</keyword>
<dbReference type="AlphaFoldDB" id="A0AAW1T9F0"/>
<feature type="repeat" description="WD" evidence="8">
    <location>
        <begin position="143"/>
        <end position="184"/>
    </location>
</feature>
<dbReference type="GO" id="GO:0003723">
    <property type="term" value="F:RNA binding"/>
    <property type="evidence" value="ECO:0007669"/>
    <property type="project" value="TreeGrafter"/>
</dbReference>
<dbReference type="Proteomes" id="UP001485043">
    <property type="component" value="Unassembled WGS sequence"/>
</dbReference>
<feature type="repeat" description="WD" evidence="8">
    <location>
        <begin position="48"/>
        <end position="89"/>
    </location>
</feature>
<dbReference type="InterPro" id="IPR019775">
    <property type="entry name" value="WD40_repeat_CS"/>
</dbReference>
<evidence type="ECO:0000256" key="5">
    <source>
        <dbReference type="ARBA" id="ARBA00022917"/>
    </source>
</evidence>
<reference evidence="9 10" key="1">
    <citation type="journal article" date="2024" name="Nat. Commun.">
        <title>Phylogenomics reveals the evolutionary origins of lichenization in chlorophyte algae.</title>
        <authorList>
            <person name="Puginier C."/>
            <person name="Libourel C."/>
            <person name="Otte J."/>
            <person name="Skaloud P."/>
            <person name="Haon M."/>
            <person name="Grisel S."/>
            <person name="Petersen M."/>
            <person name="Berrin J.G."/>
            <person name="Delaux P.M."/>
            <person name="Dal Grande F."/>
            <person name="Keller J."/>
        </authorList>
    </citation>
    <scope>NUCLEOTIDE SEQUENCE [LARGE SCALE GENOMIC DNA]</scope>
    <source>
        <strain evidence="9 10">SAG 2523</strain>
    </source>
</reference>
<evidence type="ECO:0000313" key="10">
    <source>
        <dbReference type="Proteomes" id="UP001485043"/>
    </source>
</evidence>
<dbReference type="GO" id="GO:0003743">
    <property type="term" value="F:translation initiation factor activity"/>
    <property type="evidence" value="ECO:0007669"/>
    <property type="project" value="UniProtKB-UniRule"/>
</dbReference>
<proteinExistence type="inferred from homology"/>